<protein>
    <submittedName>
        <fullName evidence="1">Uncharacterized protein</fullName>
    </submittedName>
</protein>
<dbReference type="EMBL" id="MFEN01000020">
    <property type="protein sequence ID" value="OGE84265.1"/>
    <property type="molecule type" value="Genomic_DNA"/>
</dbReference>
<dbReference type="Proteomes" id="UP000176339">
    <property type="component" value="Unassembled WGS sequence"/>
</dbReference>
<sequence>MVKAEIGAAVGEQFTTFFPGPAFPASVNEPAPSGPFKTNTAIAFGAYLSLAAPSAIRRYVPHDFPL</sequence>
<organism evidence="1 2">
    <name type="scientific">Candidatus Doudnabacteria bacterium RIFCSPHIGHO2_01_FULL_49_9</name>
    <dbReference type="NCBI Taxonomy" id="1817827"/>
    <lineage>
        <taxon>Bacteria</taxon>
        <taxon>Candidatus Doudnaibacteriota</taxon>
    </lineage>
</organism>
<evidence type="ECO:0000313" key="2">
    <source>
        <dbReference type="Proteomes" id="UP000176339"/>
    </source>
</evidence>
<reference evidence="1 2" key="1">
    <citation type="journal article" date="2016" name="Nat. Commun.">
        <title>Thousands of microbial genomes shed light on interconnected biogeochemical processes in an aquifer system.</title>
        <authorList>
            <person name="Anantharaman K."/>
            <person name="Brown C.T."/>
            <person name="Hug L.A."/>
            <person name="Sharon I."/>
            <person name="Castelle C.J."/>
            <person name="Probst A.J."/>
            <person name="Thomas B.C."/>
            <person name="Singh A."/>
            <person name="Wilkins M.J."/>
            <person name="Karaoz U."/>
            <person name="Brodie E.L."/>
            <person name="Williams K.H."/>
            <person name="Hubbard S.S."/>
            <person name="Banfield J.F."/>
        </authorList>
    </citation>
    <scope>NUCLEOTIDE SEQUENCE [LARGE SCALE GENOMIC DNA]</scope>
</reference>
<dbReference type="AlphaFoldDB" id="A0A1F5P353"/>
<gene>
    <name evidence="1" type="ORF">A2846_02950</name>
</gene>
<comment type="caution">
    <text evidence="1">The sequence shown here is derived from an EMBL/GenBank/DDBJ whole genome shotgun (WGS) entry which is preliminary data.</text>
</comment>
<proteinExistence type="predicted"/>
<accession>A0A1F5P353</accession>
<evidence type="ECO:0000313" key="1">
    <source>
        <dbReference type="EMBL" id="OGE84265.1"/>
    </source>
</evidence>
<name>A0A1F5P353_9BACT</name>